<dbReference type="Gene3D" id="3.30.110.70">
    <property type="entry name" value="Hypothetical protein apc22750. Chain B"/>
    <property type="match status" value="1"/>
</dbReference>
<dbReference type="EMBL" id="LGGD01000253">
    <property type="protein sequence ID" value="KUK60164.1"/>
    <property type="molecule type" value="Genomic_DNA"/>
</dbReference>
<dbReference type="Pfam" id="PF01906">
    <property type="entry name" value="YbjQ_1"/>
    <property type="match status" value="1"/>
</dbReference>
<evidence type="ECO:0000313" key="6">
    <source>
        <dbReference type="Proteomes" id="UP000054598"/>
    </source>
</evidence>
<dbReference type="SUPFAM" id="SSF117782">
    <property type="entry name" value="YbjQ-like"/>
    <property type="match status" value="1"/>
</dbReference>
<dbReference type="EMBL" id="LGHE01000095">
    <property type="protein sequence ID" value="KUL01607.1"/>
    <property type="molecule type" value="Genomic_DNA"/>
</dbReference>
<organism evidence="4 6">
    <name type="scientific">Methanoculleus marisnigri</name>
    <dbReference type="NCBI Taxonomy" id="2198"/>
    <lineage>
        <taxon>Archaea</taxon>
        <taxon>Methanobacteriati</taxon>
        <taxon>Methanobacteriota</taxon>
        <taxon>Stenosarchaea group</taxon>
        <taxon>Methanomicrobia</taxon>
        <taxon>Methanomicrobiales</taxon>
        <taxon>Methanomicrobiaceae</taxon>
        <taxon>Methanoculleus</taxon>
    </lineage>
</organism>
<comment type="similarity">
    <text evidence="1 2">Belongs to the UPF0145 family.</text>
</comment>
<evidence type="ECO:0000313" key="3">
    <source>
        <dbReference type="EMBL" id="KUK60164.1"/>
    </source>
</evidence>
<dbReference type="InterPro" id="IPR035439">
    <property type="entry name" value="UPF0145_dom_sf"/>
</dbReference>
<gene>
    <name evidence="3" type="ORF">XD82_1688</name>
    <name evidence="4" type="ORF">XE10_0971</name>
</gene>
<dbReference type="Proteomes" id="UP000054598">
    <property type="component" value="Unassembled WGS sequence"/>
</dbReference>
<dbReference type="PATRIC" id="fig|2198.3.peg.830"/>
<comment type="caution">
    <text evidence="4">The sequence shown here is derived from an EMBL/GenBank/DDBJ whole genome shotgun (WGS) entry which is preliminary data.</text>
</comment>
<evidence type="ECO:0000313" key="4">
    <source>
        <dbReference type="EMBL" id="KUL01607.1"/>
    </source>
</evidence>
<dbReference type="Proteomes" id="UP000054323">
    <property type="component" value="Unassembled WGS sequence"/>
</dbReference>
<name>A0A117MFQ8_9EURY</name>
<dbReference type="HAMAP" id="MF_00338">
    <property type="entry name" value="UPF0145"/>
    <property type="match status" value="1"/>
</dbReference>
<evidence type="ECO:0000256" key="1">
    <source>
        <dbReference type="ARBA" id="ARBA00010751"/>
    </source>
</evidence>
<sequence length="107" mass="11264">MILTTTAEVPGYAVGEVLGVVFGNTVRTKNLGKDVMAGLKSLVGGELEEYTSMLADARTEAYNRMVNAAHDLGADAVVNIRFTTSQTMGAAAELLAYGTAVKLVPRK</sequence>
<dbReference type="AlphaFoldDB" id="A0A117MFQ8"/>
<reference evidence="4" key="1">
    <citation type="journal article" date="2015" name="MBio">
        <title>Genome-resolved metagenomic analysis reveals roles for candidate phyla and other microbial community members in biogeochemical transformations in oil reservoirs.</title>
        <authorList>
            <person name="Hu P."/>
            <person name="Tom L."/>
            <person name="Singh A."/>
            <person name="Thomas B.C."/>
            <person name="Baker B.J."/>
            <person name="Piceno Y.M."/>
            <person name="Andersen G.L."/>
            <person name="Banfield J.F."/>
        </authorList>
    </citation>
    <scope>NUCLEOTIDE SEQUENCE [LARGE SCALE GENOMIC DNA]</scope>
    <source>
        <strain evidence="3">62_101</strain>
        <strain evidence="4">63_41</strain>
    </source>
</reference>
<reference evidence="5 6" key="2">
    <citation type="journal article" date="2015" name="MBio">
        <title>Genome-Resolved Metagenomic Analysis Reveals Roles for Candidate Phyla and Other Microbial Community Members in Biogeochemical Transformations in Oil Reservoirs.</title>
        <authorList>
            <person name="Hu P."/>
            <person name="Tom L."/>
            <person name="Singh A."/>
            <person name="Thomas B.C."/>
            <person name="Baker B.J."/>
            <person name="Piceno Y.M."/>
            <person name="Andersen G.L."/>
            <person name="Banfield J.F."/>
        </authorList>
    </citation>
    <scope>NUCLEOTIDE SEQUENCE [LARGE SCALE GENOMIC DNA]</scope>
</reference>
<accession>A0A117MFQ8</accession>
<proteinExistence type="inferred from homology"/>
<dbReference type="InterPro" id="IPR002765">
    <property type="entry name" value="UPF0145_YbjQ-like"/>
</dbReference>
<evidence type="ECO:0000313" key="5">
    <source>
        <dbReference type="Proteomes" id="UP000054323"/>
    </source>
</evidence>
<dbReference type="PANTHER" id="PTHR34068">
    <property type="entry name" value="UPF0145 PROTEIN YBJQ"/>
    <property type="match status" value="1"/>
</dbReference>
<evidence type="ECO:0000256" key="2">
    <source>
        <dbReference type="HAMAP-Rule" id="MF_00338"/>
    </source>
</evidence>
<protein>
    <recommendedName>
        <fullName evidence="2">UPF0145 protein XD82_1688</fullName>
    </recommendedName>
</protein>
<dbReference type="PANTHER" id="PTHR34068:SF2">
    <property type="entry name" value="UPF0145 PROTEIN SCO3412"/>
    <property type="match status" value="1"/>
</dbReference>